<protein>
    <recommendedName>
        <fullName evidence="3">SbsA Ig-like domain-containing protein</fullName>
    </recommendedName>
</protein>
<evidence type="ECO:0008006" key="3">
    <source>
        <dbReference type="Google" id="ProtNLM"/>
    </source>
</evidence>
<evidence type="ECO:0000313" key="2">
    <source>
        <dbReference type="Proteomes" id="UP000647235"/>
    </source>
</evidence>
<gene>
    <name evidence="1" type="ORF">H8S07_04850</name>
</gene>
<organism evidence="1 2">
    <name type="scientific">Dorea hominis</name>
    <dbReference type="NCBI Taxonomy" id="2763040"/>
    <lineage>
        <taxon>Bacteria</taxon>
        <taxon>Bacillati</taxon>
        <taxon>Bacillota</taxon>
        <taxon>Clostridia</taxon>
        <taxon>Lachnospirales</taxon>
        <taxon>Lachnospiraceae</taxon>
        <taxon>Dorea</taxon>
    </lineage>
</organism>
<comment type="caution">
    <text evidence="1">The sequence shown here is derived from an EMBL/GenBank/DDBJ whole genome shotgun (WGS) entry which is preliminary data.</text>
</comment>
<proteinExistence type="predicted"/>
<name>A0ABR7ETD4_9FIRM</name>
<dbReference type="RefSeq" id="WP_118660556.1">
    <property type="nucleotide sequence ID" value="NZ_JACOOY010000005.1"/>
</dbReference>
<accession>A0ABR7ETD4</accession>
<keyword evidence="2" id="KW-1185">Reference proteome</keyword>
<evidence type="ECO:0000313" key="1">
    <source>
        <dbReference type="EMBL" id="MBC5664610.1"/>
    </source>
</evidence>
<reference evidence="1 2" key="1">
    <citation type="submission" date="2020-08" db="EMBL/GenBank/DDBJ databases">
        <title>Genome public.</title>
        <authorList>
            <person name="Liu C."/>
            <person name="Sun Q."/>
        </authorList>
    </citation>
    <scope>NUCLEOTIDE SEQUENCE [LARGE SCALE GENOMIC DNA]</scope>
    <source>
        <strain evidence="1 2">NSJ-36</strain>
    </source>
</reference>
<dbReference type="EMBL" id="JACOOY010000005">
    <property type="protein sequence ID" value="MBC5664610.1"/>
    <property type="molecule type" value="Genomic_DNA"/>
</dbReference>
<dbReference type="Proteomes" id="UP000647235">
    <property type="component" value="Unassembled WGS sequence"/>
</dbReference>
<sequence length="135" mass="16000">MNCQVTIRVNGKKISSYDNLKVKVYKEGKQQKVTVVSDKNQVRIKWEPDIDKYFLKLQMSLKDEVGNVPDMNAVMEYYHFPDGTSTVAKWDINYVQEHGKWIVQHTCKMKMGDKKEMTDKYKFKPDEKQFLYYGV</sequence>